<protein>
    <submittedName>
        <fullName evidence="3">Thioredoxin-like protein CDSP32- chloroplastic</fullName>
    </submittedName>
</protein>
<dbReference type="InterPro" id="IPR036249">
    <property type="entry name" value="Thioredoxin-like_sf"/>
</dbReference>
<organism evidence="3 4">
    <name type="scientific">Striga hermonthica</name>
    <name type="common">Purple witchweed</name>
    <name type="synonym">Buchnera hermonthica</name>
    <dbReference type="NCBI Taxonomy" id="68872"/>
    <lineage>
        <taxon>Eukaryota</taxon>
        <taxon>Viridiplantae</taxon>
        <taxon>Streptophyta</taxon>
        <taxon>Embryophyta</taxon>
        <taxon>Tracheophyta</taxon>
        <taxon>Spermatophyta</taxon>
        <taxon>Magnoliopsida</taxon>
        <taxon>eudicotyledons</taxon>
        <taxon>Gunneridae</taxon>
        <taxon>Pentapetalae</taxon>
        <taxon>asterids</taxon>
        <taxon>lamiids</taxon>
        <taxon>Lamiales</taxon>
        <taxon>Orobanchaceae</taxon>
        <taxon>Buchnereae</taxon>
        <taxon>Striga</taxon>
    </lineage>
</organism>
<dbReference type="OrthoDB" id="10263751at2759"/>
<gene>
    <name evidence="3" type="ORF">SHERM_10417</name>
</gene>
<evidence type="ECO:0000313" key="4">
    <source>
        <dbReference type="Proteomes" id="UP001153555"/>
    </source>
</evidence>
<dbReference type="EMBL" id="CACSLK010001140">
    <property type="protein sequence ID" value="CAA0807703.1"/>
    <property type="molecule type" value="Genomic_DNA"/>
</dbReference>
<evidence type="ECO:0000259" key="2">
    <source>
        <dbReference type="Pfam" id="PF00085"/>
    </source>
</evidence>
<keyword evidence="4" id="KW-1185">Reference proteome</keyword>
<accession>A0A9N7R2V4</accession>
<dbReference type="Pfam" id="PF00085">
    <property type="entry name" value="Thioredoxin"/>
    <property type="match status" value="1"/>
</dbReference>
<dbReference type="Proteomes" id="UP001153555">
    <property type="component" value="Unassembled WGS sequence"/>
</dbReference>
<dbReference type="Gene3D" id="3.40.30.10">
    <property type="entry name" value="Glutaredoxin"/>
    <property type="match status" value="1"/>
</dbReference>
<feature type="region of interest" description="Disordered" evidence="1">
    <location>
        <begin position="230"/>
        <end position="274"/>
    </location>
</feature>
<dbReference type="AlphaFoldDB" id="A0A9N7R2V4"/>
<evidence type="ECO:0000256" key="1">
    <source>
        <dbReference type="SAM" id="MobiDB-lite"/>
    </source>
</evidence>
<dbReference type="InterPro" id="IPR013766">
    <property type="entry name" value="Thioredoxin_domain"/>
</dbReference>
<feature type="domain" description="Thioredoxin" evidence="2">
    <location>
        <begin position="153"/>
        <end position="234"/>
    </location>
</feature>
<sequence>MATIVNFALSFSHSSSIFRHERTRVSANSSLKIETNNRVWLRVSENSTPHVKKHFKTDNEGIERIHSPEEFDEHLLSSEEKLVIAHFSTGRYKYNSIIRRFMEEQCLVSNEQKKVNQASRFQPRKLADNILYYGYDPFSPVVEVKSGDDLVNLIKIRKVLVVVNVVKDWCSPCAKIYPGVLKLASQLVNKVVFARMNVDENGGFMRMMREMDVRRMPAFLFFENGDLRGKNKNKKTSGEEGARLAEGRSRSDARARRRSGRRTSTVREQASSEVGRGVKLALVGGRSVNFHSASKSCRRSVAE</sequence>
<dbReference type="GO" id="GO:0016671">
    <property type="term" value="F:oxidoreductase activity, acting on a sulfur group of donors, disulfide as acceptor"/>
    <property type="evidence" value="ECO:0007669"/>
    <property type="project" value="InterPro"/>
</dbReference>
<comment type="caution">
    <text evidence="3">The sequence shown here is derived from an EMBL/GenBank/DDBJ whole genome shotgun (WGS) entry which is preliminary data.</text>
</comment>
<name>A0A9N7R2V4_STRHE</name>
<feature type="compositionally biased region" description="Basic and acidic residues" evidence="1">
    <location>
        <begin position="236"/>
        <end position="254"/>
    </location>
</feature>
<dbReference type="PANTHER" id="PTHR47578">
    <property type="entry name" value="THIOREDOXIN-LIKE PROTEIN CDSP32, CHLOROPLASTIC"/>
    <property type="match status" value="1"/>
</dbReference>
<dbReference type="SUPFAM" id="SSF52833">
    <property type="entry name" value="Thioredoxin-like"/>
    <property type="match status" value="1"/>
</dbReference>
<reference evidence="3" key="1">
    <citation type="submission" date="2019-12" db="EMBL/GenBank/DDBJ databases">
        <authorList>
            <person name="Scholes J."/>
        </authorList>
    </citation>
    <scope>NUCLEOTIDE SEQUENCE</scope>
</reference>
<proteinExistence type="predicted"/>
<evidence type="ECO:0000313" key="3">
    <source>
        <dbReference type="EMBL" id="CAA0807703.1"/>
    </source>
</evidence>
<dbReference type="PANTHER" id="PTHR47578:SF1">
    <property type="entry name" value="THIOREDOXIN-LIKE PROTEIN CDSP32, CHLOROPLASTIC"/>
    <property type="match status" value="1"/>
</dbReference>
<dbReference type="InterPro" id="IPR044192">
    <property type="entry name" value="CDSP32"/>
</dbReference>